<feature type="compositionally biased region" description="Basic and acidic residues" evidence="2">
    <location>
        <begin position="34"/>
        <end position="50"/>
    </location>
</feature>
<dbReference type="InterPro" id="IPR036770">
    <property type="entry name" value="Ankyrin_rpt-contain_sf"/>
</dbReference>
<evidence type="ECO:0000256" key="2">
    <source>
        <dbReference type="SAM" id="MobiDB-lite"/>
    </source>
</evidence>
<organism evidence="3 4">
    <name type="scientific">Podospora fimiseda</name>
    <dbReference type="NCBI Taxonomy" id="252190"/>
    <lineage>
        <taxon>Eukaryota</taxon>
        <taxon>Fungi</taxon>
        <taxon>Dikarya</taxon>
        <taxon>Ascomycota</taxon>
        <taxon>Pezizomycotina</taxon>
        <taxon>Sordariomycetes</taxon>
        <taxon>Sordariomycetidae</taxon>
        <taxon>Sordariales</taxon>
        <taxon>Podosporaceae</taxon>
        <taxon>Podospora</taxon>
    </lineage>
</organism>
<feature type="repeat" description="ANK" evidence="1">
    <location>
        <begin position="17"/>
        <end position="46"/>
    </location>
</feature>
<dbReference type="InterPro" id="IPR002110">
    <property type="entry name" value="Ankyrin_rpt"/>
</dbReference>
<gene>
    <name evidence="3" type="ORF">QBC38DRAFT_493467</name>
</gene>
<sequence>MLDKGADVNAQGGGYGNALQAASSGGHQEIVKLLLDKGADVSTQRDRDNTSSRPPKRSRSSNPSTLANRP</sequence>
<dbReference type="PROSITE" id="PS50297">
    <property type="entry name" value="ANK_REP_REGION"/>
    <property type="match status" value="1"/>
</dbReference>
<evidence type="ECO:0000256" key="1">
    <source>
        <dbReference type="PROSITE-ProRule" id="PRU00023"/>
    </source>
</evidence>
<name>A0AAN7BEG1_9PEZI</name>
<comment type="caution">
    <text evidence="3">The sequence shown here is derived from an EMBL/GenBank/DDBJ whole genome shotgun (WGS) entry which is preliminary data.</text>
</comment>
<protein>
    <recommendedName>
        <fullName evidence="5">Ankyrin repeat protein</fullName>
    </recommendedName>
</protein>
<reference evidence="3" key="1">
    <citation type="journal article" date="2023" name="Mol. Phylogenet. Evol.">
        <title>Genome-scale phylogeny and comparative genomics of the fungal order Sordariales.</title>
        <authorList>
            <person name="Hensen N."/>
            <person name="Bonometti L."/>
            <person name="Westerberg I."/>
            <person name="Brannstrom I.O."/>
            <person name="Guillou S."/>
            <person name="Cros-Aarteil S."/>
            <person name="Calhoun S."/>
            <person name="Haridas S."/>
            <person name="Kuo A."/>
            <person name="Mondo S."/>
            <person name="Pangilinan J."/>
            <person name="Riley R."/>
            <person name="LaButti K."/>
            <person name="Andreopoulos B."/>
            <person name="Lipzen A."/>
            <person name="Chen C."/>
            <person name="Yan M."/>
            <person name="Daum C."/>
            <person name="Ng V."/>
            <person name="Clum A."/>
            <person name="Steindorff A."/>
            <person name="Ohm R.A."/>
            <person name="Martin F."/>
            <person name="Silar P."/>
            <person name="Natvig D.O."/>
            <person name="Lalanne C."/>
            <person name="Gautier V."/>
            <person name="Ament-Velasquez S.L."/>
            <person name="Kruys A."/>
            <person name="Hutchinson M.I."/>
            <person name="Powell A.J."/>
            <person name="Barry K."/>
            <person name="Miller A.N."/>
            <person name="Grigoriev I.V."/>
            <person name="Debuchy R."/>
            <person name="Gladieux P."/>
            <person name="Hiltunen Thoren M."/>
            <person name="Johannesson H."/>
        </authorList>
    </citation>
    <scope>NUCLEOTIDE SEQUENCE</scope>
    <source>
        <strain evidence="3">CBS 990.96</strain>
    </source>
</reference>
<reference evidence="3" key="2">
    <citation type="submission" date="2023-05" db="EMBL/GenBank/DDBJ databases">
        <authorList>
            <consortium name="Lawrence Berkeley National Laboratory"/>
            <person name="Steindorff A."/>
            <person name="Hensen N."/>
            <person name="Bonometti L."/>
            <person name="Westerberg I."/>
            <person name="Brannstrom I.O."/>
            <person name="Guillou S."/>
            <person name="Cros-Aarteil S."/>
            <person name="Calhoun S."/>
            <person name="Haridas S."/>
            <person name="Kuo A."/>
            <person name="Mondo S."/>
            <person name="Pangilinan J."/>
            <person name="Riley R."/>
            <person name="Labutti K."/>
            <person name="Andreopoulos B."/>
            <person name="Lipzen A."/>
            <person name="Chen C."/>
            <person name="Yanf M."/>
            <person name="Daum C."/>
            <person name="Ng V."/>
            <person name="Clum A."/>
            <person name="Ohm R."/>
            <person name="Martin F."/>
            <person name="Silar P."/>
            <person name="Natvig D."/>
            <person name="Lalanne C."/>
            <person name="Gautier V."/>
            <person name="Ament-Velasquez S.L."/>
            <person name="Kruys A."/>
            <person name="Hutchinson M.I."/>
            <person name="Powell A.J."/>
            <person name="Barry K."/>
            <person name="Miller A.N."/>
            <person name="Grigoriev I.V."/>
            <person name="Debuchy R."/>
            <person name="Gladieux P."/>
            <person name="Thoren M.H."/>
            <person name="Johannesson H."/>
        </authorList>
    </citation>
    <scope>NUCLEOTIDE SEQUENCE</scope>
    <source>
        <strain evidence="3">CBS 990.96</strain>
    </source>
</reference>
<dbReference type="EMBL" id="MU865643">
    <property type="protein sequence ID" value="KAK4220779.1"/>
    <property type="molecule type" value="Genomic_DNA"/>
</dbReference>
<keyword evidence="4" id="KW-1185">Reference proteome</keyword>
<evidence type="ECO:0008006" key="5">
    <source>
        <dbReference type="Google" id="ProtNLM"/>
    </source>
</evidence>
<dbReference type="SUPFAM" id="SSF48403">
    <property type="entry name" value="Ankyrin repeat"/>
    <property type="match status" value="1"/>
</dbReference>
<evidence type="ECO:0000313" key="3">
    <source>
        <dbReference type="EMBL" id="KAK4220779.1"/>
    </source>
</evidence>
<keyword evidence="1" id="KW-0040">ANK repeat</keyword>
<dbReference type="Pfam" id="PF00023">
    <property type="entry name" value="Ank"/>
    <property type="match status" value="1"/>
</dbReference>
<proteinExistence type="predicted"/>
<dbReference type="Gene3D" id="1.25.40.20">
    <property type="entry name" value="Ankyrin repeat-containing domain"/>
    <property type="match status" value="1"/>
</dbReference>
<feature type="region of interest" description="Disordered" evidence="2">
    <location>
        <begin position="1"/>
        <end position="70"/>
    </location>
</feature>
<dbReference type="PROSITE" id="PS50088">
    <property type="entry name" value="ANK_REPEAT"/>
    <property type="match status" value="1"/>
</dbReference>
<dbReference type="Proteomes" id="UP001301958">
    <property type="component" value="Unassembled WGS sequence"/>
</dbReference>
<accession>A0AAN7BEG1</accession>
<evidence type="ECO:0000313" key="4">
    <source>
        <dbReference type="Proteomes" id="UP001301958"/>
    </source>
</evidence>
<dbReference type="AlphaFoldDB" id="A0AAN7BEG1"/>